<sequence>MVLADIVMVSAFFMACYSRRAVADTALKMAPGHFLWAIVSAWA</sequence>
<proteinExistence type="predicted"/>
<dbReference type="Proteomes" id="UP000001036">
    <property type="component" value="Chromosome"/>
</dbReference>
<name>B3PI43_CELJU</name>
<organism evidence="1 2">
    <name type="scientific">Cellvibrio japonicus (strain Ueda107)</name>
    <name type="common">Pseudomonas fluorescens subsp. cellulosa</name>
    <dbReference type="NCBI Taxonomy" id="498211"/>
    <lineage>
        <taxon>Bacteria</taxon>
        <taxon>Pseudomonadati</taxon>
        <taxon>Pseudomonadota</taxon>
        <taxon>Gammaproteobacteria</taxon>
        <taxon>Cellvibrionales</taxon>
        <taxon>Cellvibrionaceae</taxon>
        <taxon>Cellvibrio</taxon>
    </lineage>
</organism>
<dbReference type="KEGG" id="cja:CJA_0382"/>
<dbReference type="STRING" id="498211.CJA_0382"/>
<keyword evidence="2" id="KW-1185">Reference proteome</keyword>
<evidence type="ECO:0000313" key="2">
    <source>
        <dbReference type="Proteomes" id="UP000001036"/>
    </source>
</evidence>
<dbReference type="EMBL" id="CP000934">
    <property type="protein sequence ID" value="ACE83001.1"/>
    <property type="molecule type" value="Genomic_DNA"/>
</dbReference>
<dbReference type="HOGENOM" id="CLU_3231334_0_0_6"/>
<reference evidence="1 2" key="1">
    <citation type="journal article" date="2008" name="J. Bacteriol.">
        <title>Insights into plant cell wall degradation from the genome sequence of the soil bacterium Cellvibrio japonicus.</title>
        <authorList>
            <person name="Deboy R.T."/>
            <person name="Mongodin E.F."/>
            <person name="Fouts D.E."/>
            <person name="Tailford L.E."/>
            <person name="Khouri H."/>
            <person name="Emerson J.B."/>
            <person name="Mohamoud Y."/>
            <person name="Watkins K."/>
            <person name="Henrissat B."/>
            <person name="Gilbert H.J."/>
            <person name="Nelson K.E."/>
        </authorList>
    </citation>
    <scope>NUCLEOTIDE SEQUENCE [LARGE SCALE GENOMIC DNA]</scope>
    <source>
        <strain evidence="1 2">Ueda107</strain>
    </source>
</reference>
<dbReference type="AlphaFoldDB" id="B3PI43"/>
<accession>B3PI43</accession>
<protein>
    <submittedName>
        <fullName evidence="1">Uncharacterized protein</fullName>
    </submittedName>
</protein>
<gene>
    <name evidence="1" type="ordered locus">CJA_0382</name>
</gene>
<evidence type="ECO:0000313" key="1">
    <source>
        <dbReference type="EMBL" id="ACE83001.1"/>
    </source>
</evidence>